<dbReference type="Proteomes" id="UP000789375">
    <property type="component" value="Unassembled WGS sequence"/>
</dbReference>
<sequence>MTYTEAAYTNIQNRSTSFSNISETILILIKKVKELENKFKVLSDLFNNIKKEVIIQKHNQEDIDYHLLRLEFFTEIPDDDFPTLISYLYGYPNYTYN</sequence>
<name>A0A9N9CFN4_FUNMO</name>
<evidence type="ECO:0000313" key="1">
    <source>
        <dbReference type="EMBL" id="CAG8600090.1"/>
    </source>
</evidence>
<gene>
    <name evidence="1" type="ORF">FMOSSE_LOCUS8903</name>
</gene>
<dbReference type="AlphaFoldDB" id="A0A9N9CFN4"/>
<organism evidence="1 2">
    <name type="scientific">Funneliformis mosseae</name>
    <name type="common">Endomycorrhizal fungus</name>
    <name type="synonym">Glomus mosseae</name>
    <dbReference type="NCBI Taxonomy" id="27381"/>
    <lineage>
        <taxon>Eukaryota</taxon>
        <taxon>Fungi</taxon>
        <taxon>Fungi incertae sedis</taxon>
        <taxon>Mucoromycota</taxon>
        <taxon>Glomeromycotina</taxon>
        <taxon>Glomeromycetes</taxon>
        <taxon>Glomerales</taxon>
        <taxon>Glomeraceae</taxon>
        <taxon>Funneliformis</taxon>
    </lineage>
</organism>
<keyword evidence="2" id="KW-1185">Reference proteome</keyword>
<proteinExistence type="predicted"/>
<comment type="caution">
    <text evidence="1">The sequence shown here is derived from an EMBL/GenBank/DDBJ whole genome shotgun (WGS) entry which is preliminary data.</text>
</comment>
<reference evidence="1" key="1">
    <citation type="submission" date="2021-06" db="EMBL/GenBank/DDBJ databases">
        <authorList>
            <person name="Kallberg Y."/>
            <person name="Tangrot J."/>
            <person name="Rosling A."/>
        </authorList>
    </citation>
    <scope>NUCLEOTIDE SEQUENCE</scope>
    <source>
        <strain evidence="1">87-6 pot B 2015</strain>
    </source>
</reference>
<dbReference type="EMBL" id="CAJVPP010002441">
    <property type="protein sequence ID" value="CAG8600090.1"/>
    <property type="molecule type" value="Genomic_DNA"/>
</dbReference>
<evidence type="ECO:0000313" key="2">
    <source>
        <dbReference type="Proteomes" id="UP000789375"/>
    </source>
</evidence>
<accession>A0A9N9CFN4</accession>
<protein>
    <submittedName>
        <fullName evidence="1">3475_t:CDS:1</fullName>
    </submittedName>
</protein>